<name>A0A5D4KE87_9BACI</name>
<feature type="transmembrane region" description="Helical" evidence="1">
    <location>
        <begin position="115"/>
        <end position="134"/>
    </location>
</feature>
<dbReference type="Gene3D" id="1.20.144.10">
    <property type="entry name" value="Phosphatidic acid phosphatase type 2/haloperoxidase"/>
    <property type="match status" value="2"/>
</dbReference>
<dbReference type="CDD" id="cd03392">
    <property type="entry name" value="PAP2_like_2"/>
    <property type="match status" value="1"/>
</dbReference>
<evidence type="ECO:0000259" key="2">
    <source>
        <dbReference type="SMART" id="SM00014"/>
    </source>
</evidence>
<dbReference type="InterPro" id="IPR000326">
    <property type="entry name" value="PAP2/HPO"/>
</dbReference>
<comment type="caution">
    <text evidence="3">The sequence shown here is derived from an EMBL/GenBank/DDBJ whole genome shotgun (WGS) entry which is preliminary data.</text>
</comment>
<feature type="transmembrane region" description="Helical" evidence="1">
    <location>
        <begin position="28"/>
        <end position="49"/>
    </location>
</feature>
<gene>
    <name evidence="3" type="ORF">FZC79_13625</name>
</gene>
<dbReference type="SMART" id="SM00014">
    <property type="entry name" value="acidPPc"/>
    <property type="match status" value="1"/>
</dbReference>
<sequence length="257" mass="28753">MDTFHGFFIFTRNGGILLKPEQQEVKKAGFPVLLIVIGFVISGLFIYGFSEIAEGLLENEVKTFDDAIIDFFISIESSGLDQFMVFITELGSVWFITTASIITIGVLWFKFKDKWGILFFILAIGAGGLLTKLLKTFYERGRPSINPEIDAVGFSFPSGHSMGSLIFYGFLIYLVVRSSLSLAAKWTLSTIAALLFVFIGISRIYLGAHFPTDVLAGQLAGGFWLILCILALEYVNWRSRSEVRPIKATREFFSELF</sequence>
<dbReference type="InterPro" id="IPR036938">
    <property type="entry name" value="PAP2/HPO_sf"/>
</dbReference>
<dbReference type="AlphaFoldDB" id="A0A5D4KE87"/>
<feature type="transmembrane region" description="Helical" evidence="1">
    <location>
        <begin position="214"/>
        <end position="235"/>
    </location>
</feature>
<protein>
    <submittedName>
        <fullName evidence="3">Phosphatase PAP2 family protein</fullName>
    </submittedName>
</protein>
<feature type="transmembrane region" description="Helical" evidence="1">
    <location>
        <begin position="83"/>
        <end position="108"/>
    </location>
</feature>
<keyword evidence="1" id="KW-0812">Transmembrane</keyword>
<feature type="domain" description="Phosphatidic acid phosphatase type 2/haloperoxidase" evidence="2">
    <location>
        <begin position="117"/>
        <end position="229"/>
    </location>
</feature>
<keyword evidence="1" id="KW-1133">Transmembrane helix</keyword>
<organism evidence="3 4">
    <name type="scientific">Rossellomorea vietnamensis</name>
    <dbReference type="NCBI Taxonomy" id="218284"/>
    <lineage>
        <taxon>Bacteria</taxon>
        <taxon>Bacillati</taxon>
        <taxon>Bacillota</taxon>
        <taxon>Bacilli</taxon>
        <taxon>Bacillales</taxon>
        <taxon>Bacillaceae</taxon>
        <taxon>Rossellomorea</taxon>
    </lineage>
</organism>
<dbReference type="PANTHER" id="PTHR14969:SF13">
    <property type="entry name" value="AT30094P"/>
    <property type="match status" value="1"/>
</dbReference>
<dbReference type="EMBL" id="VTEH01000011">
    <property type="protein sequence ID" value="TYR74513.1"/>
    <property type="molecule type" value="Genomic_DNA"/>
</dbReference>
<evidence type="ECO:0000313" key="4">
    <source>
        <dbReference type="Proteomes" id="UP000323317"/>
    </source>
</evidence>
<dbReference type="Pfam" id="PF01569">
    <property type="entry name" value="PAP2"/>
    <property type="match status" value="1"/>
</dbReference>
<dbReference type="Proteomes" id="UP000323317">
    <property type="component" value="Unassembled WGS sequence"/>
</dbReference>
<accession>A0A5D4KE87</accession>
<evidence type="ECO:0000256" key="1">
    <source>
        <dbReference type="SAM" id="Phobius"/>
    </source>
</evidence>
<evidence type="ECO:0000313" key="3">
    <source>
        <dbReference type="EMBL" id="TYR74513.1"/>
    </source>
</evidence>
<feature type="transmembrane region" description="Helical" evidence="1">
    <location>
        <begin position="188"/>
        <end position="208"/>
    </location>
</feature>
<keyword evidence="1" id="KW-0472">Membrane</keyword>
<dbReference type="SUPFAM" id="SSF48317">
    <property type="entry name" value="Acid phosphatase/Vanadium-dependent haloperoxidase"/>
    <property type="match status" value="1"/>
</dbReference>
<reference evidence="3 4" key="1">
    <citation type="submission" date="2019-08" db="EMBL/GenBank/DDBJ databases">
        <title>Bacillus genomes from the desert of Cuatro Cienegas, Coahuila.</title>
        <authorList>
            <person name="Olmedo-Alvarez G."/>
        </authorList>
    </citation>
    <scope>NUCLEOTIDE SEQUENCE [LARGE SCALE GENOMIC DNA]</scope>
    <source>
        <strain evidence="3 4">CH40_1T</strain>
    </source>
</reference>
<proteinExistence type="predicted"/>
<feature type="transmembrane region" description="Helical" evidence="1">
    <location>
        <begin position="154"/>
        <end position="176"/>
    </location>
</feature>
<dbReference type="PANTHER" id="PTHR14969">
    <property type="entry name" value="SPHINGOSINE-1-PHOSPHATE PHOSPHOHYDROLASE"/>
    <property type="match status" value="1"/>
</dbReference>